<reference evidence="2 3" key="1">
    <citation type="submission" date="2020-10" db="EMBL/GenBank/DDBJ databases">
        <title>The Coptis chinensis genome and diversification of protoberbering-type alkaloids.</title>
        <authorList>
            <person name="Wang B."/>
            <person name="Shu S."/>
            <person name="Song C."/>
            <person name="Liu Y."/>
        </authorList>
    </citation>
    <scope>NUCLEOTIDE SEQUENCE [LARGE SCALE GENOMIC DNA]</scope>
    <source>
        <strain evidence="2">HL-2020</strain>
        <tissue evidence="2">Leaf</tissue>
    </source>
</reference>
<accession>A0A835MFZ3</accession>
<dbReference type="PANTHER" id="PTHR43149">
    <property type="entry name" value="ENOYL-COA HYDRATASE"/>
    <property type="match status" value="1"/>
</dbReference>
<dbReference type="SUPFAM" id="SSF52096">
    <property type="entry name" value="ClpP/crotonase"/>
    <property type="match status" value="1"/>
</dbReference>
<dbReference type="GO" id="GO:0005777">
    <property type="term" value="C:peroxisome"/>
    <property type="evidence" value="ECO:0007669"/>
    <property type="project" value="TreeGrafter"/>
</dbReference>
<keyword evidence="3" id="KW-1185">Reference proteome</keyword>
<dbReference type="PANTHER" id="PTHR43149:SF1">
    <property type="entry name" value="DELTA(3,5)-DELTA(2,4)-DIENOYL-COA ISOMERASE, MITOCHONDRIAL"/>
    <property type="match status" value="1"/>
</dbReference>
<comment type="similarity">
    <text evidence="1">Belongs to the enoyl-CoA hydratase/isomerase family.</text>
</comment>
<protein>
    <submittedName>
        <fullName evidence="2">Uncharacterized protein</fullName>
    </submittedName>
</protein>
<dbReference type="AlphaFoldDB" id="A0A835MFZ3"/>
<dbReference type="OrthoDB" id="14970at2759"/>
<comment type="caution">
    <text evidence="2">The sequence shown here is derived from an EMBL/GenBank/DDBJ whole genome shotgun (WGS) entry which is preliminary data.</text>
</comment>
<dbReference type="InterPro" id="IPR001753">
    <property type="entry name" value="Enoyl-CoA_hydra/iso"/>
</dbReference>
<proteinExistence type="inferred from homology"/>
<dbReference type="FunFam" id="3.90.226.10:FF:000024">
    <property type="entry name" value="Delta3,5-delta2,4-dienoyl-CoA isomerase"/>
    <property type="match status" value="1"/>
</dbReference>
<name>A0A835MFZ3_9MAGN</name>
<dbReference type="InterPro" id="IPR029045">
    <property type="entry name" value="ClpP/crotonase-like_dom_sf"/>
</dbReference>
<evidence type="ECO:0000256" key="1">
    <source>
        <dbReference type="ARBA" id="ARBA00005254"/>
    </source>
</evidence>
<dbReference type="Gene3D" id="3.90.226.10">
    <property type="entry name" value="2-enoyl-CoA Hydratase, Chain A, domain 1"/>
    <property type="match status" value="1"/>
</dbReference>
<dbReference type="InterPro" id="IPR045002">
    <property type="entry name" value="Ech1-like"/>
</dbReference>
<evidence type="ECO:0000313" key="3">
    <source>
        <dbReference type="Proteomes" id="UP000631114"/>
    </source>
</evidence>
<sequence length="266" mass="28425">MAEYKCLQIIQSTPNSSIFYLYLNRPSLKNALSGDFFIEFPKALSSLDQNPNVRVIILAGQGTHFCSGIDLKTLNSITNSQTNDQGRVRERVRREIKGLQDAISAIEKCRKPVIVSVHGGCIGGGIDIITACDIRYCTEDAFFTVKEVDLGITADLGTLQRLPRIVGYGNAIELALTARRFSGLEAKSLGLVSRVFGNKEVMDEEVRAVAEEGRARLRVGWTYTGGIIGGGGAVTGDGGVVLEIGDSKLVGGDIDGVGLLSSASGR</sequence>
<dbReference type="Pfam" id="PF00378">
    <property type="entry name" value="ECH_1"/>
    <property type="match status" value="1"/>
</dbReference>
<dbReference type="CDD" id="cd06558">
    <property type="entry name" value="crotonase-like"/>
    <property type="match status" value="1"/>
</dbReference>
<dbReference type="EMBL" id="JADFTS010000002">
    <property type="protein sequence ID" value="KAF9622361.1"/>
    <property type="molecule type" value="Genomic_DNA"/>
</dbReference>
<dbReference type="Proteomes" id="UP000631114">
    <property type="component" value="Unassembled WGS sequence"/>
</dbReference>
<evidence type="ECO:0000313" key="2">
    <source>
        <dbReference type="EMBL" id="KAF9622361.1"/>
    </source>
</evidence>
<gene>
    <name evidence="2" type="ORF">IFM89_031164</name>
</gene>
<organism evidence="2 3">
    <name type="scientific">Coptis chinensis</name>
    <dbReference type="NCBI Taxonomy" id="261450"/>
    <lineage>
        <taxon>Eukaryota</taxon>
        <taxon>Viridiplantae</taxon>
        <taxon>Streptophyta</taxon>
        <taxon>Embryophyta</taxon>
        <taxon>Tracheophyta</taxon>
        <taxon>Spermatophyta</taxon>
        <taxon>Magnoliopsida</taxon>
        <taxon>Ranunculales</taxon>
        <taxon>Ranunculaceae</taxon>
        <taxon>Coptidoideae</taxon>
        <taxon>Coptis</taxon>
    </lineage>
</organism>
<dbReference type="GO" id="GO:0051750">
    <property type="term" value="F:delta(3,5)-delta(2,4)-dienoyl-CoA isomerase activity"/>
    <property type="evidence" value="ECO:0007669"/>
    <property type="project" value="TreeGrafter"/>
</dbReference>